<keyword evidence="3" id="KW-1133">Transmembrane helix</keyword>
<dbReference type="EMBL" id="CALLCH030000001">
    <property type="protein sequence ID" value="CAI4211281.1"/>
    <property type="molecule type" value="Genomic_DNA"/>
</dbReference>
<feature type="transmembrane region" description="Helical" evidence="3">
    <location>
        <begin position="168"/>
        <end position="190"/>
    </location>
</feature>
<feature type="transmembrane region" description="Helical" evidence="3">
    <location>
        <begin position="235"/>
        <end position="255"/>
    </location>
</feature>
<feature type="transmembrane region" description="Helical" evidence="3">
    <location>
        <begin position="136"/>
        <end position="156"/>
    </location>
</feature>
<keyword evidence="3" id="KW-0472">Membrane</keyword>
<organism evidence="4 5">
    <name type="scientific">Parascedosporium putredinis</name>
    <dbReference type="NCBI Taxonomy" id="1442378"/>
    <lineage>
        <taxon>Eukaryota</taxon>
        <taxon>Fungi</taxon>
        <taxon>Dikarya</taxon>
        <taxon>Ascomycota</taxon>
        <taxon>Pezizomycotina</taxon>
        <taxon>Sordariomycetes</taxon>
        <taxon>Hypocreomycetidae</taxon>
        <taxon>Microascales</taxon>
        <taxon>Microascaceae</taxon>
        <taxon>Parascedosporium</taxon>
    </lineage>
</organism>
<dbReference type="OrthoDB" id="5212574at2759"/>
<feature type="transmembrane region" description="Helical" evidence="3">
    <location>
        <begin position="261"/>
        <end position="279"/>
    </location>
</feature>
<comment type="caution">
    <text evidence="4">The sequence shown here is derived from an EMBL/GenBank/DDBJ whole genome shotgun (WGS) entry which is preliminary data.</text>
</comment>
<feature type="transmembrane region" description="Helical" evidence="3">
    <location>
        <begin position="109"/>
        <end position="130"/>
    </location>
</feature>
<gene>
    <name evidence="4" type="ORF">PPNO1_LOCUS1077</name>
</gene>
<dbReference type="PANTHER" id="PTHR11360">
    <property type="entry name" value="MONOCARBOXYLATE TRANSPORTER"/>
    <property type="match status" value="1"/>
</dbReference>
<proteinExistence type="inferred from homology"/>
<dbReference type="Gene3D" id="1.20.1250.20">
    <property type="entry name" value="MFS general substrate transporter like domains"/>
    <property type="match status" value="2"/>
</dbReference>
<evidence type="ECO:0000313" key="5">
    <source>
        <dbReference type="Proteomes" id="UP000838763"/>
    </source>
</evidence>
<name>A0A9P1M5R3_9PEZI</name>
<dbReference type="GO" id="GO:0016020">
    <property type="term" value="C:membrane"/>
    <property type="evidence" value="ECO:0007669"/>
    <property type="project" value="UniProtKB-SubCell"/>
</dbReference>
<dbReference type="InterPro" id="IPR011701">
    <property type="entry name" value="MFS"/>
</dbReference>
<evidence type="ECO:0000256" key="3">
    <source>
        <dbReference type="SAM" id="Phobius"/>
    </source>
</evidence>
<comment type="similarity">
    <text evidence="2">Belongs to the major facilitator superfamily. Monocarboxylate porter (TC 2.A.1.13) family.</text>
</comment>
<dbReference type="SUPFAM" id="SSF103473">
    <property type="entry name" value="MFS general substrate transporter"/>
    <property type="match status" value="1"/>
</dbReference>
<accession>A0A9P1M5R3</accession>
<feature type="transmembrane region" description="Helical" evidence="3">
    <location>
        <begin position="49"/>
        <end position="67"/>
    </location>
</feature>
<sequence length="300" mass="32369">MEQAGVEKGGKPEVFASILVLMNTWGYVNSFGTFQAYYTTELSRSPSDVAWIGSFQVFLLFFIGSIVGRLCDAGYVRHLVALGSVFQLVGIFATSVATKYWQVFLCQGLCVGLGNGLTFCPCISVLPTYFTKKRGIAIGIAFCGTSIGGLVFPTMVRQLLPKIGFGQTVRAIGFIQVGNLCFMGVYVPFYYAASYSRDSLGMKYTDSLNVLLILNGVGLVGRTLPAYLADHFGPINVFIPTSAIACICVFCWMAIHSANGLYVWASIFGIVAGGVQGLFPTAVNSLTRENELDKMGSGRE</sequence>
<protein>
    <submittedName>
        <fullName evidence="4">Uncharacterized protein</fullName>
    </submittedName>
</protein>
<comment type="subcellular location">
    <subcellularLocation>
        <location evidence="1">Membrane</location>
        <topology evidence="1">Multi-pass membrane protein</topology>
    </subcellularLocation>
</comment>
<keyword evidence="5" id="KW-1185">Reference proteome</keyword>
<dbReference type="InterPro" id="IPR036259">
    <property type="entry name" value="MFS_trans_sf"/>
</dbReference>
<feature type="transmembrane region" description="Helical" evidence="3">
    <location>
        <begin position="210"/>
        <end position="228"/>
    </location>
</feature>
<reference evidence="4" key="1">
    <citation type="submission" date="2022-11" db="EMBL/GenBank/DDBJ databases">
        <authorList>
            <person name="Scott C."/>
            <person name="Bruce N."/>
        </authorList>
    </citation>
    <scope>NUCLEOTIDE SEQUENCE</scope>
</reference>
<feature type="transmembrane region" description="Helical" evidence="3">
    <location>
        <begin position="14"/>
        <end position="37"/>
    </location>
</feature>
<dbReference type="InterPro" id="IPR050327">
    <property type="entry name" value="Proton-linked_MCT"/>
</dbReference>
<evidence type="ECO:0000256" key="2">
    <source>
        <dbReference type="ARBA" id="ARBA00006727"/>
    </source>
</evidence>
<feature type="transmembrane region" description="Helical" evidence="3">
    <location>
        <begin position="79"/>
        <end position="97"/>
    </location>
</feature>
<dbReference type="GO" id="GO:0022857">
    <property type="term" value="F:transmembrane transporter activity"/>
    <property type="evidence" value="ECO:0007669"/>
    <property type="project" value="InterPro"/>
</dbReference>
<dbReference type="PANTHER" id="PTHR11360:SF130">
    <property type="entry name" value="MAJOR FACILITATOR SUPERFAMILY (MFS) PROFILE DOMAIN-CONTAINING PROTEIN-RELATED"/>
    <property type="match status" value="1"/>
</dbReference>
<keyword evidence="3" id="KW-0812">Transmembrane</keyword>
<evidence type="ECO:0000313" key="4">
    <source>
        <dbReference type="EMBL" id="CAI4211281.1"/>
    </source>
</evidence>
<dbReference type="Proteomes" id="UP000838763">
    <property type="component" value="Unassembled WGS sequence"/>
</dbReference>
<evidence type="ECO:0000256" key="1">
    <source>
        <dbReference type="ARBA" id="ARBA00004141"/>
    </source>
</evidence>
<dbReference type="AlphaFoldDB" id="A0A9P1M5R3"/>
<dbReference type="Pfam" id="PF07690">
    <property type="entry name" value="MFS_1"/>
    <property type="match status" value="1"/>
</dbReference>